<proteinExistence type="inferred from homology"/>
<dbReference type="InterPro" id="IPR012001">
    <property type="entry name" value="Thiamin_PyroP_enz_TPP-bd_dom"/>
</dbReference>
<evidence type="ECO:0000313" key="8">
    <source>
        <dbReference type="Proteomes" id="UP000625033"/>
    </source>
</evidence>
<dbReference type="Pfam" id="PF02775">
    <property type="entry name" value="TPP_enzyme_C"/>
    <property type="match status" value="1"/>
</dbReference>
<feature type="domain" description="Thiamine pyrophosphate enzyme TPP-binding" evidence="5">
    <location>
        <begin position="386"/>
        <end position="533"/>
    </location>
</feature>
<organism evidence="7 8">
    <name type="scientific">Zhihengliuella flava</name>
    <dbReference type="NCBI Taxonomy" id="1285193"/>
    <lineage>
        <taxon>Bacteria</taxon>
        <taxon>Bacillati</taxon>
        <taxon>Actinomycetota</taxon>
        <taxon>Actinomycetes</taxon>
        <taxon>Micrococcales</taxon>
        <taxon>Micrococcaceae</taxon>
        <taxon>Zhihengliuella</taxon>
    </lineage>
</organism>
<dbReference type="GO" id="GO:0005948">
    <property type="term" value="C:acetolactate synthase complex"/>
    <property type="evidence" value="ECO:0007669"/>
    <property type="project" value="TreeGrafter"/>
</dbReference>
<evidence type="ECO:0000313" key="7">
    <source>
        <dbReference type="EMBL" id="MBG6085116.1"/>
    </source>
</evidence>
<name>A0A931GJA1_9MICC</name>
<dbReference type="EMBL" id="JADOTZ010000001">
    <property type="protein sequence ID" value="MBG6085116.1"/>
    <property type="molecule type" value="Genomic_DNA"/>
</dbReference>
<dbReference type="SUPFAM" id="SSF52518">
    <property type="entry name" value="Thiamin diphosphate-binding fold (THDP-binding)"/>
    <property type="match status" value="2"/>
</dbReference>
<dbReference type="InterPro" id="IPR011766">
    <property type="entry name" value="TPP_enzyme_TPP-bd"/>
</dbReference>
<comment type="similarity">
    <text evidence="1 3">Belongs to the TPP enzyme family.</text>
</comment>
<sequence length="555" mass="57072">MSATAPATVSTVSAVIADAIAEHTDEVFALMGNGNAYLTDALARAGRVRMTGVRHEVATVASADAYQRVTRRIACATTTYGPGFTNTLTGLADAAAARIPLVLVVGAEPSTGPRPWDVNQKALATACGALSLTVTGEDAYSVTREAFALAEARRLPVVLNIPFDVAAAPFTGERATAEPLTTPQLTPVEHQEAARVAALLSAAERPLIVAGRGARHAAAELGDLADAVGALTATSAPARGTFAGREWDLGVCGGFASEASSALIASADVVLVVGAGLNQFTTAFGDQFAGATSVVQIDIAESATNGLVTDFVRADARDGVIHIASAVAAAHTGPRWGGAADHAKDSRLNFEREAGTGLAADGRLDPRSAMIELNQILPQNRQIISDGGHFIGWSSYYFDVPGPDALTLVGTHSQSIGLGFPSAPGAIVATPEATHVLVTGDGGGLMGLADLESVVRTSASAAVIVFNDACYGAEVHQYGARGLDEAIMRLGEANFARLGEGVGATGIVVETLEDLDRVREWVAAGARGTVVIDLRITSTVVAPYMEEIVRKTLAK</sequence>
<reference evidence="7" key="1">
    <citation type="submission" date="2020-11" db="EMBL/GenBank/DDBJ databases">
        <title>Sequencing the genomes of 1000 actinobacteria strains.</title>
        <authorList>
            <person name="Klenk H.-P."/>
        </authorList>
    </citation>
    <scope>NUCLEOTIDE SEQUENCE</scope>
    <source>
        <strain evidence="7">DSM 26152</strain>
    </source>
</reference>
<dbReference type="GO" id="GO:0030976">
    <property type="term" value="F:thiamine pyrophosphate binding"/>
    <property type="evidence" value="ECO:0007669"/>
    <property type="project" value="InterPro"/>
</dbReference>
<dbReference type="Proteomes" id="UP000625033">
    <property type="component" value="Unassembled WGS sequence"/>
</dbReference>
<dbReference type="SUPFAM" id="SSF52467">
    <property type="entry name" value="DHS-like NAD/FAD-binding domain"/>
    <property type="match status" value="1"/>
</dbReference>
<dbReference type="CDD" id="cd07035">
    <property type="entry name" value="TPP_PYR_POX_like"/>
    <property type="match status" value="1"/>
</dbReference>
<evidence type="ECO:0000256" key="1">
    <source>
        <dbReference type="ARBA" id="ARBA00007812"/>
    </source>
</evidence>
<dbReference type="Pfam" id="PF00205">
    <property type="entry name" value="TPP_enzyme_M"/>
    <property type="match status" value="1"/>
</dbReference>
<accession>A0A931GJA1</accession>
<keyword evidence="2 3" id="KW-0786">Thiamine pyrophosphate</keyword>
<dbReference type="CDD" id="cd00568">
    <property type="entry name" value="TPP_enzymes"/>
    <property type="match status" value="1"/>
</dbReference>
<protein>
    <submittedName>
        <fullName evidence="7">Thiamine pyrophosphate-dependent acetolactate synthase large subunit-like protein</fullName>
    </submittedName>
</protein>
<evidence type="ECO:0000259" key="4">
    <source>
        <dbReference type="Pfam" id="PF00205"/>
    </source>
</evidence>
<evidence type="ECO:0000256" key="2">
    <source>
        <dbReference type="ARBA" id="ARBA00023052"/>
    </source>
</evidence>
<dbReference type="Gene3D" id="3.40.50.970">
    <property type="match status" value="2"/>
</dbReference>
<dbReference type="Pfam" id="PF02776">
    <property type="entry name" value="TPP_enzyme_N"/>
    <property type="match status" value="1"/>
</dbReference>
<dbReference type="GO" id="GO:0009097">
    <property type="term" value="P:isoleucine biosynthetic process"/>
    <property type="evidence" value="ECO:0007669"/>
    <property type="project" value="TreeGrafter"/>
</dbReference>
<feature type="domain" description="Thiamine pyrophosphate enzyme N-terminal TPP-binding" evidence="6">
    <location>
        <begin position="11"/>
        <end position="111"/>
    </location>
</feature>
<feature type="domain" description="Thiamine pyrophosphate enzyme central" evidence="4">
    <location>
        <begin position="194"/>
        <end position="306"/>
    </location>
</feature>
<evidence type="ECO:0000259" key="6">
    <source>
        <dbReference type="Pfam" id="PF02776"/>
    </source>
</evidence>
<dbReference type="PANTHER" id="PTHR18968">
    <property type="entry name" value="THIAMINE PYROPHOSPHATE ENZYMES"/>
    <property type="match status" value="1"/>
</dbReference>
<evidence type="ECO:0000256" key="3">
    <source>
        <dbReference type="RuleBase" id="RU362132"/>
    </source>
</evidence>
<dbReference type="GO" id="GO:0000287">
    <property type="term" value="F:magnesium ion binding"/>
    <property type="evidence" value="ECO:0007669"/>
    <property type="project" value="InterPro"/>
</dbReference>
<dbReference type="AlphaFoldDB" id="A0A931GJA1"/>
<dbReference type="InterPro" id="IPR029061">
    <property type="entry name" value="THDP-binding"/>
</dbReference>
<dbReference type="GO" id="GO:0050660">
    <property type="term" value="F:flavin adenine dinucleotide binding"/>
    <property type="evidence" value="ECO:0007669"/>
    <property type="project" value="TreeGrafter"/>
</dbReference>
<dbReference type="InterPro" id="IPR029035">
    <property type="entry name" value="DHS-like_NAD/FAD-binding_dom"/>
</dbReference>
<keyword evidence="8" id="KW-1185">Reference proteome</keyword>
<dbReference type="GO" id="GO:0003984">
    <property type="term" value="F:acetolactate synthase activity"/>
    <property type="evidence" value="ECO:0007669"/>
    <property type="project" value="TreeGrafter"/>
</dbReference>
<dbReference type="PANTHER" id="PTHR18968:SF13">
    <property type="entry name" value="ACETOLACTATE SYNTHASE CATALYTIC SUBUNIT, MITOCHONDRIAL"/>
    <property type="match status" value="1"/>
</dbReference>
<gene>
    <name evidence="7" type="ORF">IW252_001883</name>
</gene>
<dbReference type="Gene3D" id="3.40.50.1220">
    <property type="entry name" value="TPP-binding domain"/>
    <property type="match status" value="1"/>
</dbReference>
<dbReference type="InterPro" id="IPR045229">
    <property type="entry name" value="TPP_enz"/>
</dbReference>
<dbReference type="GO" id="GO:0009099">
    <property type="term" value="P:L-valine biosynthetic process"/>
    <property type="evidence" value="ECO:0007669"/>
    <property type="project" value="TreeGrafter"/>
</dbReference>
<dbReference type="RefSeq" id="WP_231365980.1">
    <property type="nucleotide sequence ID" value="NZ_JADOTZ010000001.1"/>
</dbReference>
<comment type="caution">
    <text evidence="7">The sequence shown here is derived from an EMBL/GenBank/DDBJ whole genome shotgun (WGS) entry which is preliminary data.</text>
</comment>
<dbReference type="InterPro" id="IPR012000">
    <property type="entry name" value="Thiamin_PyroP_enz_cen_dom"/>
</dbReference>
<evidence type="ECO:0000259" key="5">
    <source>
        <dbReference type="Pfam" id="PF02775"/>
    </source>
</evidence>